<feature type="transmembrane region" description="Helical" evidence="10">
    <location>
        <begin position="267"/>
        <end position="285"/>
    </location>
</feature>
<feature type="transmembrane region" description="Helical" evidence="10">
    <location>
        <begin position="305"/>
        <end position="323"/>
    </location>
</feature>
<dbReference type="PRINTS" id="PR00237">
    <property type="entry name" value="GPCRRHODOPSN"/>
</dbReference>
<dbReference type="SUPFAM" id="SSF81321">
    <property type="entry name" value="Family A G protein-coupled receptor-like"/>
    <property type="match status" value="1"/>
</dbReference>
<feature type="transmembrane region" description="Helical" evidence="10">
    <location>
        <begin position="124"/>
        <end position="142"/>
    </location>
</feature>
<keyword evidence="13" id="KW-1185">Reference proteome</keyword>
<feature type="transmembrane region" description="Helical" evidence="10">
    <location>
        <begin position="45"/>
        <end position="69"/>
    </location>
</feature>
<proteinExistence type="predicted"/>
<dbReference type="PANTHER" id="PTHR24228">
    <property type="entry name" value="B2 BRADYKININ RECEPTOR/ANGIOTENSIN II RECEPTOR"/>
    <property type="match status" value="1"/>
</dbReference>
<evidence type="ECO:0000256" key="7">
    <source>
        <dbReference type="ARBA" id="ARBA00023170"/>
    </source>
</evidence>
<dbReference type="PANTHER" id="PTHR24228:SF74">
    <property type="entry name" value="G-PROTEIN COUPLED RECEPTORS FAMILY 1 PROFILE DOMAIN-CONTAINING PROTEIN"/>
    <property type="match status" value="1"/>
</dbReference>
<dbReference type="CDD" id="cd00637">
    <property type="entry name" value="7tm_classA_rhodopsin-like"/>
    <property type="match status" value="1"/>
</dbReference>
<reference evidence="12" key="1">
    <citation type="submission" date="2019-08" db="EMBL/GenBank/DDBJ databases">
        <title>The improved chromosome-level genome for the pearl oyster Pinctada fucata martensii using PacBio sequencing and Hi-C.</title>
        <authorList>
            <person name="Zheng Z."/>
        </authorList>
    </citation>
    <scope>NUCLEOTIDE SEQUENCE</scope>
    <source>
        <strain evidence="12">ZZ-2019</strain>
        <tissue evidence="12">Adductor muscle</tissue>
    </source>
</reference>
<dbReference type="SMART" id="SM01381">
    <property type="entry name" value="7TM_GPCR_Srsx"/>
    <property type="match status" value="1"/>
</dbReference>
<gene>
    <name evidence="12" type="ORF">FSP39_001088</name>
</gene>
<dbReference type="PROSITE" id="PS50262">
    <property type="entry name" value="G_PROTEIN_RECEP_F1_2"/>
    <property type="match status" value="1"/>
</dbReference>
<feature type="compositionally biased region" description="Basic and acidic residues" evidence="9">
    <location>
        <begin position="389"/>
        <end position="398"/>
    </location>
</feature>
<dbReference type="EMBL" id="VSWD01000001">
    <property type="protein sequence ID" value="KAK3108096.1"/>
    <property type="molecule type" value="Genomic_DNA"/>
</dbReference>
<protein>
    <recommendedName>
        <fullName evidence="11">G-protein coupled receptors family 1 profile domain-containing protein</fullName>
    </recommendedName>
</protein>
<dbReference type="InterPro" id="IPR000276">
    <property type="entry name" value="GPCR_Rhodpsn"/>
</dbReference>
<evidence type="ECO:0000256" key="4">
    <source>
        <dbReference type="ARBA" id="ARBA00022989"/>
    </source>
</evidence>
<dbReference type="InterPro" id="IPR017452">
    <property type="entry name" value="GPCR_Rhodpsn_7TM"/>
</dbReference>
<sequence>MENSSLGFEYEHHSGTPSAEEILMHIPCGEKHGHTDYFSPAFTGIVASVLILIAIFAILGNIMVILVVLKNRSMRDTNRGTNFFLCNLAIADLLVGVLNIPFSVHTLIKECWDFPQWFCTVNSFSMSLFYGVSMHTLMYISIHKFISIRRTYRNYFIPIPNKVCYVMIVLTWVWGFLLALLTTVLLSSSVYKPKTMQCGPKYPKFEDISFILHGVNQFVGIYTPLFIMIFAYVKIFIYIKSITVARKRLSGDGETTVDSGQKGVVKTLVIVLACFFLCWTPYVTYTNYATFTKDKGTLPYFLNPVAYIFGFLNSACNPIIYAWRFPDFRKGYWDIIKRTTYVVTIESSSKVTTPTESHPNGNHPLFSGEDSVPLREFLSPGDAEDEDSEQTRELHSPGESETAIVTNNR</sequence>
<evidence type="ECO:0000256" key="9">
    <source>
        <dbReference type="SAM" id="MobiDB-lite"/>
    </source>
</evidence>
<accession>A0AA88YUI2</accession>
<keyword evidence="8" id="KW-0807">Transducer</keyword>
<evidence type="ECO:0000256" key="10">
    <source>
        <dbReference type="SAM" id="Phobius"/>
    </source>
</evidence>
<evidence type="ECO:0000256" key="6">
    <source>
        <dbReference type="ARBA" id="ARBA00023136"/>
    </source>
</evidence>
<name>A0AA88YUI2_PINIB</name>
<keyword evidence="4 10" id="KW-1133">Transmembrane helix</keyword>
<dbReference type="Pfam" id="PF00001">
    <property type="entry name" value="7tm_1"/>
    <property type="match status" value="1"/>
</dbReference>
<feature type="transmembrane region" description="Helical" evidence="10">
    <location>
        <begin position="163"/>
        <end position="186"/>
    </location>
</feature>
<comment type="caution">
    <text evidence="12">The sequence shown here is derived from an EMBL/GenBank/DDBJ whole genome shotgun (WGS) entry which is preliminary data.</text>
</comment>
<dbReference type="Proteomes" id="UP001186944">
    <property type="component" value="Unassembled WGS sequence"/>
</dbReference>
<dbReference type="AlphaFoldDB" id="A0AA88YUI2"/>
<keyword evidence="7" id="KW-0675">Receptor</keyword>
<keyword evidence="2" id="KW-1003">Cell membrane</keyword>
<organism evidence="12 13">
    <name type="scientific">Pinctada imbricata</name>
    <name type="common">Atlantic pearl-oyster</name>
    <name type="synonym">Pinctada martensii</name>
    <dbReference type="NCBI Taxonomy" id="66713"/>
    <lineage>
        <taxon>Eukaryota</taxon>
        <taxon>Metazoa</taxon>
        <taxon>Spiralia</taxon>
        <taxon>Lophotrochozoa</taxon>
        <taxon>Mollusca</taxon>
        <taxon>Bivalvia</taxon>
        <taxon>Autobranchia</taxon>
        <taxon>Pteriomorphia</taxon>
        <taxon>Pterioida</taxon>
        <taxon>Pterioidea</taxon>
        <taxon>Pteriidae</taxon>
        <taxon>Pinctada</taxon>
    </lineage>
</organism>
<feature type="domain" description="G-protein coupled receptors family 1 profile" evidence="11">
    <location>
        <begin position="60"/>
        <end position="321"/>
    </location>
</feature>
<evidence type="ECO:0000313" key="12">
    <source>
        <dbReference type="EMBL" id="KAK3108096.1"/>
    </source>
</evidence>
<keyword evidence="5" id="KW-0297">G-protein coupled receptor</keyword>
<evidence type="ECO:0000256" key="5">
    <source>
        <dbReference type="ARBA" id="ARBA00023040"/>
    </source>
</evidence>
<evidence type="ECO:0000313" key="13">
    <source>
        <dbReference type="Proteomes" id="UP001186944"/>
    </source>
</evidence>
<feature type="compositionally biased region" description="Polar residues" evidence="9">
    <location>
        <begin position="349"/>
        <end position="360"/>
    </location>
</feature>
<feature type="transmembrane region" description="Helical" evidence="10">
    <location>
        <begin position="81"/>
        <end position="104"/>
    </location>
</feature>
<keyword evidence="3 10" id="KW-0812">Transmembrane</keyword>
<evidence type="ECO:0000256" key="1">
    <source>
        <dbReference type="ARBA" id="ARBA00004651"/>
    </source>
</evidence>
<feature type="transmembrane region" description="Helical" evidence="10">
    <location>
        <begin position="219"/>
        <end position="239"/>
    </location>
</feature>
<dbReference type="GO" id="GO:0005886">
    <property type="term" value="C:plasma membrane"/>
    <property type="evidence" value="ECO:0007669"/>
    <property type="project" value="UniProtKB-SubCell"/>
</dbReference>
<feature type="region of interest" description="Disordered" evidence="9">
    <location>
        <begin position="349"/>
        <end position="409"/>
    </location>
</feature>
<evidence type="ECO:0000256" key="8">
    <source>
        <dbReference type="ARBA" id="ARBA00023224"/>
    </source>
</evidence>
<evidence type="ECO:0000256" key="3">
    <source>
        <dbReference type="ARBA" id="ARBA00022692"/>
    </source>
</evidence>
<evidence type="ECO:0000256" key="2">
    <source>
        <dbReference type="ARBA" id="ARBA00022475"/>
    </source>
</evidence>
<dbReference type="Gene3D" id="1.20.1070.10">
    <property type="entry name" value="Rhodopsin 7-helix transmembrane proteins"/>
    <property type="match status" value="1"/>
</dbReference>
<comment type="subcellular location">
    <subcellularLocation>
        <location evidence="1">Cell membrane</location>
        <topology evidence="1">Multi-pass membrane protein</topology>
    </subcellularLocation>
</comment>
<evidence type="ECO:0000259" key="11">
    <source>
        <dbReference type="PROSITE" id="PS50262"/>
    </source>
</evidence>
<keyword evidence="6 10" id="KW-0472">Membrane</keyword>
<dbReference type="GO" id="GO:0004930">
    <property type="term" value="F:G protein-coupled receptor activity"/>
    <property type="evidence" value="ECO:0007669"/>
    <property type="project" value="UniProtKB-KW"/>
</dbReference>